<feature type="chain" id="PRO_5004934279" description="HD domain-containing protein" evidence="1">
    <location>
        <begin position="25"/>
        <end position="74"/>
    </location>
</feature>
<name>W9XMU5_9EURO</name>
<feature type="non-terminal residue" evidence="2">
    <location>
        <position position="74"/>
    </location>
</feature>
<reference evidence="2 3" key="1">
    <citation type="submission" date="2013-03" db="EMBL/GenBank/DDBJ databases">
        <title>The Genome Sequence of Capronia coronata CBS 617.96.</title>
        <authorList>
            <consortium name="The Broad Institute Genomics Platform"/>
            <person name="Cuomo C."/>
            <person name="de Hoog S."/>
            <person name="Gorbushina A."/>
            <person name="Walker B."/>
            <person name="Young S.K."/>
            <person name="Zeng Q."/>
            <person name="Gargeya S."/>
            <person name="Fitzgerald M."/>
            <person name="Haas B."/>
            <person name="Abouelleil A."/>
            <person name="Allen A.W."/>
            <person name="Alvarado L."/>
            <person name="Arachchi H.M."/>
            <person name="Berlin A.M."/>
            <person name="Chapman S.B."/>
            <person name="Gainer-Dewar J."/>
            <person name="Goldberg J."/>
            <person name="Griggs A."/>
            <person name="Gujja S."/>
            <person name="Hansen M."/>
            <person name="Howarth C."/>
            <person name="Imamovic A."/>
            <person name="Ireland A."/>
            <person name="Larimer J."/>
            <person name="McCowan C."/>
            <person name="Murphy C."/>
            <person name="Pearson M."/>
            <person name="Poon T.W."/>
            <person name="Priest M."/>
            <person name="Roberts A."/>
            <person name="Saif S."/>
            <person name="Shea T."/>
            <person name="Sisk P."/>
            <person name="Sykes S."/>
            <person name="Wortman J."/>
            <person name="Nusbaum C."/>
            <person name="Birren B."/>
        </authorList>
    </citation>
    <scope>NUCLEOTIDE SEQUENCE [LARGE SCALE GENOMIC DNA]</scope>
    <source>
        <strain evidence="2 3">CBS 617.96</strain>
    </source>
</reference>
<dbReference type="AlphaFoldDB" id="W9XMU5"/>
<evidence type="ECO:0000313" key="3">
    <source>
        <dbReference type="Proteomes" id="UP000019484"/>
    </source>
</evidence>
<dbReference type="RefSeq" id="XP_007728103.1">
    <property type="nucleotide sequence ID" value="XM_007729913.1"/>
</dbReference>
<dbReference type="GeneID" id="19163902"/>
<dbReference type="HOGENOM" id="CLU_2694420_0_0_1"/>
<keyword evidence="3" id="KW-1185">Reference proteome</keyword>
<feature type="non-terminal residue" evidence="2">
    <location>
        <position position="1"/>
    </location>
</feature>
<dbReference type="Proteomes" id="UP000019484">
    <property type="component" value="Unassembled WGS sequence"/>
</dbReference>
<sequence length="74" mass="8316">AREWADSELLVLFVACICHHIAASQSYNAPQRLEVEGADTAAVLLRNYGQPESDVHKVLDCYSIAHHTWHSRTN</sequence>
<proteinExistence type="predicted"/>
<dbReference type="STRING" id="1182541.W9XMU5"/>
<evidence type="ECO:0008006" key="4">
    <source>
        <dbReference type="Google" id="ProtNLM"/>
    </source>
</evidence>
<organism evidence="2 3">
    <name type="scientific">Capronia coronata CBS 617.96</name>
    <dbReference type="NCBI Taxonomy" id="1182541"/>
    <lineage>
        <taxon>Eukaryota</taxon>
        <taxon>Fungi</taxon>
        <taxon>Dikarya</taxon>
        <taxon>Ascomycota</taxon>
        <taxon>Pezizomycotina</taxon>
        <taxon>Eurotiomycetes</taxon>
        <taxon>Chaetothyriomycetidae</taxon>
        <taxon>Chaetothyriales</taxon>
        <taxon>Herpotrichiellaceae</taxon>
        <taxon>Capronia</taxon>
    </lineage>
</organism>
<evidence type="ECO:0000313" key="2">
    <source>
        <dbReference type="EMBL" id="EXJ78655.1"/>
    </source>
</evidence>
<keyword evidence="1" id="KW-0732">Signal</keyword>
<feature type="signal peptide" evidence="1">
    <location>
        <begin position="1"/>
        <end position="24"/>
    </location>
</feature>
<evidence type="ECO:0000256" key="1">
    <source>
        <dbReference type="SAM" id="SignalP"/>
    </source>
</evidence>
<comment type="caution">
    <text evidence="2">The sequence shown here is derived from an EMBL/GenBank/DDBJ whole genome shotgun (WGS) entry which is preliminary data.</text>
</comment>
<protein>
    <recommendedName>
        <fullName evidence="4">HD domain-containing protein</fullName>
    </recommendedName>
</protein>
<gene>
    <name evidence="2" type="ORF">A1O1_09056</name>
</gene>
<accession>W9XMU5</accession>
<dbReference type="OrthoDB" id="2378324at2759"/>
<dbReference type="EMBL" id="AMWN01000011">
    <property type="protein sequence ID" value="EXJ78655.1"/>
    <property type="molecule type" value="Genomic_DNA"/>
</dbReference>